<dbReference type="InterPro" id="IPR038266">
    <property type="entry name" value="NapC/NirT_cytc_sf"/>
</dbReference>
<feature type="binding site" description="covalent" evidence="13">
    <location>
        <position position="128"/>
    </location>
    <ligand>
        <name>heme</name>
        <dbReference type="ChEBI" id="CHEBI:30413"/>
        <label>3</label>
    </ligand>
</feature>
<dbReference type="GO" id="GO:0020037">
    <property type="term" value="F:heme binding"/>
    <property type="evidence" value="ECO:0007669"/>
    <property type="project" value="InterPro"/>
</dbReference>
<dbReference type="InterPro" id="IPR024717">
    <property type="entry name" value="NapC/NirT/NrfH"/>
</dbReference>
<organism evidence="16 17">
    <name type="scientific">Malaciobacter halophilus</name>
    <dbReference type="NCBI Taxonomy" id="197482"/>
    <lineage>
        <taxon>Bacteria</taxon>
        <taxon>Pseudomonadati</taxon>
        <taxon>Campylobacterota</taxon>
        <taxon>Epsilonproteobacteria</taxon>
        <taxon>Campylobacterales</taxon>
        <taxon>Arcobacteraceae</taxon>
        <taxon>Malaciobacter</taxon>
    </lineage>
</organism>
<dbReference type="GO" id="GO:0009055">
    <property type="term" value="F:electron transfer activity"/>
    <property type="evidence" value="ECO:0007669"/>
    <property type="project" value="TreeGrafter"/>
</dbReference>
<dbReference type="AlphaFoldDB" id="A0A2N1J199"/>
<keyword evidence="6" id="KW-0812">Transmembrane</keyword>
<evidence type="ECO:0000256" key="3">
    <source>
        <dbReference type="ARBA" id="ARBA00022448"/>
    </source>
</evidence>
<evidence type="ECO:0000256" key="4">
    <source>
        <dbReference type="ARBA" id="ARBA00022475"/>
    </source>
</evidence>
<feature type="binding site" description="axial binding residue" evidence="14">
    <location>
        <position position="132"/>
    </location>
    <ligand>
        <name>heme</name>
        <dbReference type="ChEBI" id="CHEBI:30413"/>
        <label>3</label>
    </ligand>
    <ligandPart>
        <name>Fe</name>
        <dbReference type="ChEBI" id="CHEBI:18248"/>
    </ligandPart>
</feature>
<keyword evidence="9" id="KW-1133">Transmembrane helix</keyword>
<keyword evidence="7 12" id="KW-0479">Metal-binding</keyword>
<keyword evidence="3 12" id="KW-0813">Transport</keyword>
<keyword evidence="8 12" id="KW-0249">Electron transport</keyword>
<dbReference type="GO" id="GO:0046872">
    <property type="term" value="F:metal ion binding"/>
    <property type="evidence" value="ECO:0007669"/>
    <property type="project" value="UniProtKB-KW"/>
</dbReference>
<evidence type="ECO:0000259" key="15">
    <source>
        <dbReference type="Pfam" id="PF03264"/>
    </source>
</evidence>
<feature type="binding site" description="covalent" evidence="13">
    <location>
        <position position="74"/>
    </location>
    <ligand>
        <name>heme</name>
        <dbReference type="ChEBI" id="CHEBI:30413"/>
        <label>2</label>
    </ligand>
</feature>
<dbReference type="PANTHER" id="PTHR30333:SF1">
    <property type="entry name" value="CYTOCHROME C-TYPE PROTEIN NAPC"/>
    <property type="match status" value="1"/>
</dbReference>
<dbReference type="KEGG" id="ahs:AHALO_0482"/>
<sequence>MNFDFLKSKKVLLTVAGASIVLGLIFTFGGHAAIKATSDDKFCVSCHSWMDPMVESYSHDTHGGNNPHGIKTKCVSCHLPHDSLANYLFKKGVNGIVEVTSVIVNDPKEMDWQAHREKRESYVFDSGCMSCHSNIEETESQSAAASRMHNLYTKYKDADKDPLRCASCHKNVGHKKLSKILYDRTHEPVGEWEDDIK</sequence>
<feature type="binding site" description="covalent" evidence="13">
    <location>
        <position position="43"/>
    </location>
    <ligand>
        <name>heme</name>
        <dbReference type="ChEBI" id="CHEBI:30413"/>
        <label>1</label>
    </ligand>
</feature>
<dbReference type="RefSeq" id="WP_101185223.1">
    <property type="nucleotide sequence ID" value="NZ_CP031218.1"/>
</dbReference>
<evidence type="ECO:0000256" key="8">
    <source>
        <dbReference type="ARBA" id="ARBA00022982"/>
    </source>
</evidence>
<feature type="binding site" description="covalent" evidence="13">
    <location>
        <position position="77"/>
    </location>
    <ligand>
        <name>heme</name>
        <dbReference type="ChEBI" id="CHEBI:30413"/>
        <label>2</label>
    </ligand>
</feature>
<feature type="binding site" description="covalent" evidence="13">
    <location>
        <position position="165"/>
    </location>
    <ligand>
        <name>heme</name>
        <dbReference type="ChEBI" id="CHEBI:30413"/>
        <label>4</label>
    </ligand>
</feature>
<evidence type="ECO:0000256" key="1">
    <source>
        <dbReference type="ARBA" id="ARBA00004162"/>
    </source>
</evidence>
<keyword evidence="5 12" id="KW-0349">Heme</keyword>
<comment type="subcellular location">
    <subcellularLocation>
        <location evidence="1">Cell membrane</location>
        <topology evidence="1">Single-pass membrane protein</topology>
    </subcellularLocation>
</comment>
<feature type="binding site" description="covalent" evidence="13">
    <location>
        <position position="168"/>
    </location>
    <ligand>
        <name>heme</name>
        <dbReference type="ChEBI" id="CHEBI:30413"/>
        <label>4</label>
    </ligand>
</feature>
<dbReference type="InterPro" id="IPR005126">
    <property type="entry name" value="NapC/NirT_cyt_c_N"/>
</dbReference>
<comment type="cofactor">
    <cofactor evidence="13">
        <name>heme</name>
        <dbReference type="ChEBI" id="CHEBI:30413"/>
    </cofactor>
    <text evidence="13">Binds 4 heme groups per subunit.</text>
</comment>
<dbReference type="Pfam" id="PF03264">
    <property type="entry name" value="Cytochrom_NNT"/>
    <property type="match status" value="1"/>
</dbReference>
<dbReference type="EMBL" id="NXIF01000037">
    <property type="protein sequence ID" value="PKI80339.1"/>
    <property type="molecule type" value="Genomic_DNA"/>
</dbReference>
<name>A0A2N1J199_9BACT</name>
<dbReference type="InterPro" id="IPR036280">
    <property type="entry name" value="Multihaem_cyt_sf"/>
</dbReference>
<gene>
    <name evidence="16" type="ORF">CP960_09755</name>
</gene>
<dbReference type="Proteomes" id="UP000233248">
    <property type="component" value="Unassembled WGS sequence"/>
</dbReference>
<dbReference type="Gene3D" id="1.10.3820.10">
    <property type="entry name" value="Di-heme elbow motif domain"/>
    <property type="match status" value="1"/>
</dbReference>
<dbReference type="InterPro" id="IPR051174">
    <property type="entry name" value="Cytochrome_c-type_ET"/>
</dbReference>
<evidence type="ECO:0000256" key="13">
    <source>
        <dbReference type="PIRSR" id="PIRSR000013-1"/>
    </source>
</evidence>
<evidence type="ECO:0000256" key="11">
    <source>
        <dbReference type="ARBA" id="ARBA00023136"/>
    </source>
</evidence>
<comment type="caution">
    <text evidence="16">The sequence shown here is derived from an EMBL/GenBank/DDBJ whole genome shotgun (WGS) entry which is preliminary data.</text>
</comment>
<comment type="similarity">
    <text evidence="2">Belongs to the NapC/NirT/NrfH family.</text>
</comment>
<evidence type="ECO:0000256" key="9">
    <source>
        <dbReference type="ARBA" id="ARBA00022989"/>
    </source>
</evidence>
<dbReference type="SUPFAM" id="SSF48695">
    <property type="entry name" value="Multiheme cytochromes"/>
    <property type="match status" value="1"/>
</dbReference>
<feature type="binding site" description="covalent" evidence="13">
    <location>
        <position position="46"/>
    </location>
    <ligand>
        <name>heme</name>
        <dbReference type="ChEBI" id="CHEBI:30413"/>
        <label>1</label>
    </ligand>
</feature>
<evidence type="ECO:0000256" key="7">
    <source>
        <dbReference type="ARBA" id="ARBA00022723"/>
    </source>
</evidence>
<evidence type="ECO:0000313" key="16">
    <source>
        <dbReference type="EMBL" id="PKI80339.1"/>
    </source>
</evidence>
<feature type="binding site" description="axial binding residue" evidence="14">
    <location>
        <position position="78"/>
    </location>
    <ligand>
        <name>heme</name>
        <dbReference type="ChEBI" id="CHEBI:30413"/>
        <label>2</label>
    </ligand>
    <ligandPart>
        <name>Fe</name>
        <dbReference type="ChEBI" id="CHEBI:18248"/>
    </ligandPart>
</feature>
<evidence type="ECO:0000256" key="2">
    <source>
        <dbReference type="ARBA" id="ARBA00007395"/>
    </source>
</evidence>
<evidence type="ECO:0000256" key="12">
    <source>
        <dbReference type="PIRNR" id="PIRNR000013"/>
    </source>
</evidence>
<feature type="binding site" description="axial binding residue" evidence="14">
    <location>
        <position position="98"/>
    </location>
    <ligand>
        <name>heme</name>
        <dbReference type="ChEBI" id="CHEBI:30413"/>
        <label>1</label>
    </ligand>
    <ligandPart>
        <name>Fe</name>
        <dbReference type="ChEBI" id="CHEBI:18248"/>
    </ligandPart>
</feature>
<evidence type="ECO:0000313" key="17">
    <source>
        <dbReference type="Proteomes" id="UP000233248"/>
    </source>
</evidence>
<keyword evidence="17" id="KW-1185">Reference proteome</keyword>
<comment type="PTM">
    <text evidence="12">Binds 4 heme groups per subunit.</text>
</comment>
<keyword evidence="11" id="KW-0472">Membrane</keyword>
<feature type="domain" description="NapC/NirT cytochrome c N-terminal" evidence="15">
    <location>
        <begin position="8"/>
        <end position="176"/>
    </location>
</feature>
<evidence type="ECO:0000256" key="10">
    <source>
        <dbReference type="ARBA" id="ARBA00023004"/>
    </source>
</evidence>
<keyword evidence="4" id="KW-1003">Cell membrane</keyword>
<protein>
    <recommendedName>
        <fullName evidence="12">Cytochrome c-type protein</fullName>
    </recommendedName>
</protein>
<evidence type="ECO:0000256" key="14">
    <source>
        <dbReference type="PIRSR" id="PIRSR000013-2"/>
    </source>
</evidence>
<feature type="binding site" evidence="13">
    <location>
        <position position="91"/>
    </location>
    <ligand>
        <name>a menaquinol</name>
        <dbReference type="ChEBI" id="CHEBI:18151"/>
    </ligand>
</feature>
<dbReference type="OrthoDB" id="9782159at2"/>
<feature type="binding site" description="covalent" evidence="13">
    <location>
        <position position="131"/>
    </location>
    <ligand>
        <name>heme</name>
        <dbReference type="ChEBI" id="CHEBI:30413"/>
        <label>3</label>
    </ligand>
</feature>
<feature type="binding site" description="axial binding residue" evidence="14">
    <location>
        <position position="174"/>
    </location>
    <ligand>
        <name>heme</name>
        <dbReference type="ChEBI" id="CHEBI:30413"/>
        <label>2</label>
    </ligand>
    <ligandPart>
        <name>Fe</name>
        <dbReference type="ChEBI" id="CHEBI:18248"/>
    </ligandPart>
</feature>
<dbReference type="GO" id="GO:0009061">
    <property type="term" value="P:anaerobic respiration"/>
    <property type="evidence" value="ECO:0007669"/>
    <property type="project" value="TreeGrafter"/>
</dbReference>
<proteinExistence type="inferred from homology"/>
<dbReference type="PANTHER" id="PTHR30333">
    <property type="entry name" value="CYTOCHROME C-TYPE PROTEIN"/>
    <property type="match status" value="1"/>
</dbReference>
<reference evidence="16 17" key="1">
    <citation type="submission" date="2017-09" db="EMBL/GenBank/DDBJ databases">
        <title>Genomics of the genus Arcobacter.</title>
        <authorList>
            <person name="Perez-Cataluna A."/>
            <person name="Figueras M.J."/>
            <person name="Salas-Masso N."/>
        </authorList>
    </citation>
    <scope>NUCLEOTIDE SEQUENCE [LARGE SCALE GENOMIC DNA]</scope>
    <source>
        <strain evidence="16 17">DSM 18005</strain>
    </source>
</reference>
<dbReference type="GO" id="GO:0019333">
    <property type="term" value="P:denitrification pathway"/>
    <property type="evidence" value="ECO:0007669"/>
    <property type="project" value="InterPro"/>
</dbReference>
<feature type="binding site" description="axial binding residue" evidence="14">
    <location>
        <position position="169"/>
    </location>
    <ligand>
        <name>heme</name>
        <dbReference type="ChEBI" id="CHEBI:30413"/>
        <label>4</label>
    </ligand>
    <ligandPart>
        <name>Fe</name>
        <dbReference type="ChEBI" id="CHEBI:18248"/>
    </ligandPart>
</feature>
<dbReference type="GO" id="GO:0005886">
    <property type="term" value="C:plasma membrane"/>
    <property type="evidence" value="ECO:0007669"/>
    <property type="project" value="UniProtKB-SubCell"/>
</dbReference>
<accession>A0A2N1J199</accession>
<keyword evidence="10 12" id="KW-0408">Iron</keyword>
<evidence type="ECO:0000256" key="5">
    <source>
        <dbReference type="ARBA" id="ARBA00022617"/>
    </source>
</evidence>
<evidence type="ECO:0000256" key="6">
    <source>
        <dbReference type="ARBA" id="ARBA00022692"/>
    </source>
</evidence>
<dbReference type="PIRSF" id="PIRSF000013">
    <property type="entry name" value="4_hem_cytochrm_NapC"/>
    <property type="match status" value="1"/>
</dbReference>